<dbReference type="Pfam" id="PF04565">
    <property type="entry name" value="RNA_pol_Rpb2_3"/>
    <property type="match status" value="1"/>
</dbReference>
<organism evidence="11 12">
    <name type="scientific">Orchesella cincta</name>
    <name type="common">Springtail</name>
    <name type="synonym">Podura cincta</name>
    <dbReference type="NCBI Taxonomy" id="48709"/>
    <lineage>
        <taxon>Eukaryota</taxon>
        <taxon>Metazoa</taxon>
        <taxon>Ecdysozoa</taxon>
        <taxon>Arthropoda</taxon>
        <taxon>Hexapoda</taxon>
        <taxon>Collembola</taxon>
        <taxon>Entomobryomorpha</taxon>
        <taxon>Entomobryoidea</taxon>
        <taxon>Orchesellidae</taxon>
        <taxon>Orchesellinae</taxon>
        <taxon>Orchesella</taxon>
    </lineage>
</organism>
<proteinExistence type="inferred from homology"/>
<evidence type="ECO:0000256" key="6">
    <source>
        <dbReference type="ARBA" id="ARBA00023163"/>
    </source>
</evidence>
<keyword evidence="6" id="KW-0804">Transcription</keyword>
<evidence type="ECO:0000256" key="4">
    <source>
        <dbReference type="ARBA" id="ARBA00022679"/>
    </source>
</evidence>
<dbReference type="GO" id="GO:0000428">
    <property type="term" value="C:DNA-directed RNA polymerase complex"/>
    <property type="evidence" value="ECO:0007669"/>
    <property type="project" value="UniProtKB-KW"/>
</dbReference>
<dbReference type="EC" id="2.7.7.6" evidence="2"/>
<evidence type="ECO:0000259" key="10">
    <source>
        <dbReference type="Pfam" id="PF04567"/>
    </source>
</evidence>
<dbReference type="AlphaFoldDB" id="A0A1D2M7V3"/>
<evidence type="ECO:0000313" key="12">
    <source>
        <dbReference type="Proteomes" id="UP000094527"/>
    </source>
</evidence>
<keyword evidence="3 11" id="KW-0240">DNA-directed RNA polymerase</keyword>
<dbReference type="InterPro" id="IPR015712">
    <property type="entry name" value="DNA-dir_RNA_pol_su2"/>
</dbReference>
<dbReference type="SUPFAM" id="SSF64484">
    <property type="entry name" value="beta and beta-prime subunits of DNA dependent RNA-polymerase"/>
    <property type="match status" value="1"/>
</dbReference>
<name>A0A1D2M7V3_ORCCI</name>
<dbReference type="Pfam" id="PF04567">
    <property type="entry name" value="RNA_pol_Rpb2_5"/>
    <property type="match status" value="1"/>
</dbReference>
<evidence type="ECO:0000259" key="9">
    <source>
        <dbReference type="Pfam" id="PF04566"/>
    </source>
</evidence>
<evidence type="ECO:0000256" key="5">
    <source>
        <dbReference type="ARBA" id="ARBA00022695"/>
    </source>
</evidence>
<dbReference type="Gene3D" id="3.90.1100.10">
    <property type="match status" value="1"/>
</dbReference>
<dbReference type="GO" id="GO:0003677">
    <property type="term" value="F:DNA binding"/>
    <property type="evidence" value="ECO:0007669"/>
    <property type="project" value="InterPro"/>
</dbReference>
<keyword evidence="12" id="KW-1185">Reference proteome</keyword>
<evidence type="ECO:0000256" key="1">
    <source>
        <dbReference type="ARBA" id="ARBA00006835"/>
    </source>
</evidence>
<keyword evidence="4" id="KW-0808">Transferase</keyword>
<accession>A0A1D2M7V3</accession>
<dbReference type="GO" id="GO:0006351">
    <property type="term" value="P:DNA-templated transcription"/>
    <property type="evidence" value="ECO:0007669"/>
    <property type="project" value="InterPro"/>
</dbReference>
<protein>
    <recommendedName>
        <fullName evidence="2">DNA-directed RNA polymerase</fullName>
        <ecNumber evidence="2">2.7.7.6</ecNumber>
    </recommendedName>
</protein>
<feature type="domain" description="RNA polymerase Rpb2" evidence="10">
    <location>
        <begin position="171"/>
        <end position="197"/>
    </location>
</feature>
<comment type="caution">
    <text evidence="11">The sequence shown here is derived from an EMBL/GenBank/DDBJ whole genome shotgun (WGS) entry which is preliminary data.</text>
</comment>
<dbReference type="STRING" id="48709.A0A1D2M7V3"/>
<dbReference type="PANTHER" id="PTHR20856">
    <property type="entry name" value="DNA-DIRECTED RNA POLYMERASE I SUBUNIT 2"/>
    <property type="match status" value="1"/>
</dbReference>
<evidence type="ECO:0000256" key="2">
    <source>
        <dbReference type="ARBA" id="ARBA00012418"/>
    </source>
</evidence>
<dbReference type="InterPro" id="IPR007646">
    <property type="entry name" value="RNA_pol_Rpb2_4"/>
</dbReference>
<dbReference type="OrthoDB" id="10248617at2759"/>
<evidence type="ECO:0000259" key="8">
    <source>
        <dbReference type="Pfam" id="PF04565"/>
    </source>
</evidence>
<dbReference type="GO" id="GO:0003899">
    <property type="term" value="F:DNA-directed RNA polymerase activity"/>
    <property type="evidence" value="ECO:0007669"/>
    <property type="project" value="UniProtKB-EC"/>
</dbReference>
<dbReference type="Proteomes" id="UP000094527">
    <property type="component" value="Unassembled WGS sequence"/>
</dbReference>
<comment type="similarity">
    <text evidence="1 7">Belongs to the RNA polymerase beta chain family.</text>
</comment>
<dbReference type="InterPro" id="IPR007647">
    <property type="entry name" value="RNA_pol_Rpb2_5"/>
</dbReference>
<dbReference type="InterPro" id="IPR007645">
    <property type="entry name" value="RNA_pol_Rpb2_3"/>
</dbReference>
<reference evidence="11 12" key="1">
    <citation type="journal article" date="2016" name="Genome Biol. Evol.">
        <title>Gene Family Evolution Reflects Adaptation to Soil Environmental Stressors in the Genome of the Collembolan Orchesella cincta.</title>
        <authorList>
            <person name="Faddeeva-Vakhrusheva A."/>
            <person name="Derks M.F."/>
            <person name="Anvar S.Y."/>
            <person name="Agamennone V."/>
            <person name="Suring W."/>
            <person name="Smit S."/>
            <person name="van Straalen N.M."/>
            <person name="Roelofs D."/>
        </authorList>
    </citation>
    <scope>NUCLEOTIDE SEQUENCE [LARGE SCALE GENOMIC DNA]</scope>
    <source>
        <tissue evidence="11">Mixed pool</tissue>
    </source>
</reference>
<feature type="domain" description="RNA polymerase Rpb2" evidence="9">
    <location>
        <begin position="89"/>
        <end position="150"/>
    </location>
</feature>
<keyword evidence="5" id="KW-0548">Nucleotidyltransferase</keyword>
<dbReference type="EMBL" id="LJIJ01002985">
    <property type="protein sequence ID" value="ODM89002.1"/>
    <property type="molecule type" value="Genomic_DNA"/>
</dbReference>
<evidence type="ECO:0000256" key="7">
    <source>
        <dbReference type="RuleBase" id="RU000434"/>
    </source>
</evidence>
<dbReference type="GO" id="GO:0032549">
    <property type="term" value="F:ribonucleoside binding"/>
    <property type="evidence" value="ECO:0007669"/>
    <property type="project" value="InterPro"/>
</dbReference>
<feature type="domain" description="RNA polymerase Rpb2" evidence="8">
    <location>
        <begin position="4"/>
        <end position="52"/>
    </location>
</feature>
<evidence type="ECO:0000256" key="3">
    <source>
        <dbReference type="ARBA" id="ARBA00022478"/>
    </source>
</evidence>
<gene>
    <name evidence="11" type="ORF">Ocin01_17680</name>
</gene>
<sequence>MMTKVTSQFEKTRKISGPRSLQASQWGLLCPADTPEGEACGLVKNLALLTHVTTEVDEAPIIRILNNLGIEDILLLSGEELHQRGVYTVYLNGGLVGIVQNAVKLMCRFRRLKRLGYIASYVSIYSDFKQGTINISSDGGRLCRPYIIVDRGMPKLTQEHMEELKAGLRTFQDCVSDGLIEFLDVNEENDSYIALYEHLSRWARLTWKSSLLPSSALVLD</sequence>
<dbReference type="Pfam" id="PF04566">
    <property type="entry name" value="RNA_pol_Rpb2_4"/>
    <property type="match status" value="1"/>
</dbReference>
<evidence type="ECO:0000313" key="11">
    <source>
        <dbReference type="EMBL" id="ODM89002.1"/>
    </source>
</evidence>